<feature type="transmembrane region" description="Helical" evidence="6">
    <location>
        <begin position="339"/>
        <end position="362"/>
    </location>
</feature>
<dbReference type="SUPFAM" id="SSF82866">
    <property type="entry name" value="Multidrug efflux transporter AcrB transmembrane domain"/>
    <property type="match status" value="2"/>
</dbReference>
<feature type="transmembrane region" description="Helical" evidence="6">
    <location>
        <begin position="677"/>
        <end position="696"/>
    </location>
</feature>
<dbReference type="Proteomes" id="UP000244930">
    <property type="component" value="Chromosome"/>
</dbReference>
<comment type="subcellular location">
    <subcellularLocation>
        <location evidence="1">Cell membrane</location>
        <topology evidence="1">Multi-pass membrane protein</topology>
    </subcellularLocation>
</comment>
<feature type="transmembrane region" description="Helical" evidence="6">
    <location>
        <begin position="253"/>
        <end position="272"/>
    </location>
</feature>
<keyword evidence="3 6" id="KW-0812">Transmembrane</keyword>
<evidence type="ECO:0000259" key="7">
    <source>
        <dbReference type="Pfam" id="PF03176"/>
    </source>
</evidence>
<evidence type="ECO:0000256" key="4">
    <source>
        <dbReference type="ARBA" id="ARBA00022989"/>
    </source>
</evidence>
<keyword evidence="4 6" id="KW-1133">Transmembrane helix</keyword>
<organism evidence="8 9">
    <name type="scientific">Parazoarcus communis</name>
    <dbReference type="NCBI Taxonomy" id="41977"/>
    <lineage>
        <taxon>Bacteria</taxon>
        <taxon>Pseudomonadati</taxon>
        <taxon>Pseudomonadota</taxon>
        <taxon>Betaproteobacteria</taxon>
        <taxon>Rhodocyclales</taxon>
        <taxon>Zoogloeaceae</taxon>
        <taxon>Parazoarcus</taxon>
    </lineage>
</organism>
<dbReference type="PANTHER" id="PTHR33406:SF13">
    <property type="entry name" value="MEMBRANE PROTEIN YDFJ"/>
    <property type="match status" value="1"/>
</dbReference>
<accession>A0A2U8GS88</accession>
<protein>
    <recommendedName>
        <fullName evidence="7">Membrane transport protein MMPL domain-containing protein</fullName>
    </recommendedName>
</protein>
<dbReference type="AlphaFoldDB" id="A0A2U8GS88"/>
<dbReference type="InterPro" id="IPR004869">
    <property type="entry name" value="MMPL_dom"/>
</dbReference>
<dbReference type="Pfam" id="PF03176">
    <property type="entry name" value="MMPL"/>
    <property type="match status" value="1"/>
</dbReference>
<dbReference type="Gene3D" id="1.20.1640.10">
    <property type="entry name" value="Multidrug efflux transporter AcrB transmembrane domain"/>
    <property type="match status" value="2"/>
</dbReference>
<dbReference type="PANTHER" id="PTHR33406">
    <property type="entry name" value="MEMBRANE PROTEIN MJ1562-RELATED"/>
    <property type="match status" value="1"/>
</dbReference>
<evidence type="ECO:0000256" key="1">
    <source>
        <dbReference type="ARBA" id="ARBA00004651"/>
    </source>
</evidence>
<feature type="transmembrane region" description="Helical" evidence="6">
    <location>
        <begin position="735"/>
        <end position="757"/>
    </location>
</feature>
<evidence type="ECO:0000256" key="2">
    <source>
        <dbReference type="ARBA" id="ARBA00022475"/>
    </source>
</evidence>
<evidence type="ECO:0000256" key="5">
    <source>
        <dbReference type="ARBA" id="ARBA00023136"/>
    </source>
</evidence>
<sequence>MSMRPRLSAFLMWLAIVGVLATIVARASFTADMSVFLPRSPTPEQQLLVDQLRDGMVSRMTLIGLSGGSISRRSEVSRRMAAALRADERFAAVNNGEAVHLEADRRWLFENRYALSSAVTPERFSVDGLRSALQDSINLLASPAGLLAKPLLARDPTGELMQLLSALDSAEQPRRDGDVWISRNGDTTLLLAMSRASGSDIDAQEAAMNAIRAAFDEAVSEYGNNRNGNAIRLDMTGPGVFSVQSRTTIKDEVTRIAAIGSSLIIVLLLIIYRSVPVLLLGLLPVITGTLAGIAAVSLGFGVVHGLTLGFGTTLIGEAVDYAIYLFVQRGQPQDSRNGFWPTIRLGLLTSACGFVALLASGFPGLAQLGLYSLAGLIAAALMTRYLLPAMLPADFSLRDVSPLGRRLAGLVSAATRLRWLVITLALSSLALIAIQRQAIWNSELLALSPVPIADQVLDQRLRSELGAPDVRYLIVVDGHDAESALQAAEALAPALNRLQDAGLISGWDSATRFLPSLATQRARINSLPQRDALSARLQEASADLPLRAERLQPFLDEVEAARQRPLLNRASMEGTSLALAVDAMLIETDHGVRALLPLRAPTEGRQAGLIDATAVRAELATAPSPADGSPALFLDLKHESDTLYRGYLGEAIQLSLGGVLAILALLLVFLRNPMRVIRVALPLAASILVVVAALTLAGKQLILLHLVGLLLIVAVGSNYALFFDRGEGGNTAPSPATLASLLFANLTTVAGFGLLAFSEVPVLQAIGITVGPGAILALVFSAMLSPRRPLPPGP</sequence>
<gene>
    <name evidence="8" type="ORF">CEW83_15945</name>
</gene>
<evidence type="ECO:0000256" key="3">
    <source>
        <dbReference type="ARBA" id="ARBA00022692"/>
    </source>
</evidence>
<dbReference type="GO" id="GO:0005886">
    <property type="term" value="C:plasma membrane"/>
    <property type="evidence" value="ECO:0007669"/>
    <property type="project" value="UniProtKB-SubCell"/>
</dbReference>
<dbReference type="EMBL" id="CP022187">
    <property type="protein sequence ID" value="AWI76522.1"/>
    <property type="molecule type" value="Genomic_DNA"/>
</dbReference>
<feature type="transmembrane region" description="Helical" evidence="6">
    <location>
        <begin position="306"/>
        <end position="327"/>
    </location>
</feature>
<dbReference type="KEGG" id="acom:CEW83_15945"/>
<feature type="transmembrane region" description="Helical" evidence="6">
    <location>
        <begin position="763"/>
        <end position="784"/>
    </location>
</feature>
<keyword evidence="9" id="KW-1185">Reference proteome</keyword>
<name>A0A2U8GS88_9RHOO</name>
<feature type="domain" description="Membrane transport protein MMPL" evidence="7">
    <location>
        <begin position="179"/>
        <end position="391"/>
    </location>
</feature>
<dbReference type="RefSeq" id="WP_108950221.1">
    <property type="nucleotide sequence ID" value="NZ_CP022187.1"/>
</dbReference>
<keyword evidence="5 6" id="KW-0472">Membrane</keyword>
<feature type="transmembrane region" description="Helical" evidence="6">
    <location>
        <begin position="368"/>
        <end position="387"/>
    </location>
</feature>
<evidence type="ECO:0000313" key="9">
    <source>
        <dbReference type="Proteomes" id="UP000244930"/>
    </source>
</evidence>
<feature type="transmembrane region" description="Helical" evidence="6">
    <location>
        <begin position="651"/>
        <end position="670"/>
    </location>
</feature>
<feature type="transmembrane region" description="Helical" evidence="6">
    <location>
        <begin position="279"/>
        <end position="300"/>
    </location>
</feature>
<feature type="transmembrane region" description="Helical" evidence="6">
    <location>
        <begin position="702"/>
        <end position="723"/>
    </location>
</feature>
<dbReference type="InterPro" id="IPR050545">
    <property type="entry name" value="Mycobact_MmpL"/>
</dbReference>
<proteinExistence type="predicted"/>
<evidence type="ECO:0000256" key="6">
    <source>
        <dbReference type="SAM" id="Phobius"/>
    </source>
</evidence>
<keyword evidence="2" id="KW-1003">Cell membrane</keyword>
<feature type="transmembrane region" description="Helical" evidence="6">
    <location>
        <begin position="407"/>
        <end position="434"/>
    </location>
</feature>
<evidence type="ECO:0000313" key="8">
    <source>
        <dbReference type="EMBL" id="AWI76522.1"/>
    </source>
</evidence>
<reference evidence="8 9" key="1">
    <citation type="submission" date="2017-06" db="EMBL/GenBank/DDBJ databases">
        <title>Azoarcus.</title>
        <authorList>
            <person name="Woo J.-H."/>
            <person name="Kim H.-S."/>
        </authorList>
    </citation>
    <scope>NUCLEOTIDE SEQUENCE [LARGE SCALE GENOMIC DNA]</scope>
    <source>
        <strain evidence="8 9">TSPY31</strain>
    </source>
</reference>